<keyword evidence="2" id="KW-1185">Reference proteome</keyword>
<accession>A0A235F3W9</accession>
<dbReference type="EMBL" id="NOII01000086">
    <property type="protein sequence ID" value="OYD55970.1"/>
    <property type="molecule type" value="Genomic_DNA"/>
</dbReference>
<feature type="non-terminal residue" evidence="1">
    <location>
        <position position="1"/>
    </location>
</feature>
<dbReference type="Gene3D" id="3.10.28.10">
    <property type="entry name" value="Homing endonucleases"/>
    <property type="match status" value="1"/>
</dbReference>
<organism evidence="1 2">
    <name type="scientific">Fictibacillus aquaticus</name>
    <dbReference type="NCBI Taxonomy" id="2021314"/>
    <lineage>
        <taxon>Bacteria</taxon>
        <taxon>Bacillati</taxon>
        <taxon>Bacillota</taxon>
        <taxon>Bacilli</taxon>
        <taxon>Bacillales</taxon>
        <taxon>Fictibacillaceae</taxon>
        <taxon>Fictibacillus</taxon>
    </lineage>
</organism>
<name>A0A235F3W9_9BACL</name>
<dbReference type="InterPro" id="IPR027434">
    <property type="entry name" value="Homing_endonucl"/>
</dbReference>
<sequence>FRRPCISISSTDKELLEYIQTLTCGTIVNKKNYNPSKHKNSFTLIIKKKDNVLMILNHIYPYLRIKQKKERCLWIIQRYEMVTPRNGKYSKSLLEQKLLFEKSFFNI</sequence>
<evidence type="ECO:0000313" key="2">
    <source>
        <dbReference type="Proteomes" id="UP000215059"/>
    </source>
</evidence>
<evidence type="ECO:0008006" key="3">
    <source>
        <dbReference type="Google" id="ProtNLM"/>
    </source>
</evidence>
<evidence type="ECO:0000313" key="1">
    <source>
        <dbReference type="EMBL" id="OYD55970.1"/>
    </source>
</evidence>
<dbReference type="SUPFAM" id="SSF55608">
    <property type="entry name" value="Homing endonucleases"/>
    <property type="match status" value="1"/>
</dbReference>
<comment type="caution">
    <text evidence="1">The sequence shown here is derived from an EMBL/GenBank/DDBJ whole genome shotgun (WGS) entry which is preliminary data.</text>
</comment>
<proteinExistence type="predicted"/>
<dbReference type="Proteomes" id="UP000215059">
    <property type="component" value="Unassembled WGS sequence"/>
</dbReference>
<reference evidence="1 2" key="1">
    <citation type="submission" date="2017-07" db="EMBL/GenBank/DDBJ databases">
        <title>Fictibacillus sp. nov. GDSW-R2A3 Genome sequencing and assembly.</title>
        <authorList>
            <person name="Mayilraj S."/>
        </authorList>
    </citation>
    <scope>NUCLEOTIDE SEQUENCE [LARGE SCALE GENOMIC DNA]</scope>
    <source>
        <strain evidence="1 2">GDSW-R2A3</strain>
    </source>
</reference>
<gene>
    <name evidence="1" type="ORF">CGZ90_20045</name>
</gene>
<dbReference type="AlphaFoldDB" id="A0A235F3W9"/>
<protein>
    <recommendedName>
        <fullName evidence="3">Homing endonuclease LAGLIDADG domain-containing protein</fullName>
    </recommendedName>
</protein>